<name>A0A1H6ATN9_9RHOB</name>
<dbReference type="CDD" id="cd00580">
    <property type="entry name" value="CHMI"/>
    <property type="match status" value="1"/>
</dbReference>
<dbReference type="PANTHER" id="PTHR37950">
    <property type="entry name" value="4-HYDROXYPHENYLACETATE CATABOLISM PROTEIN"/>
    <property type="match status" value="1"/>
</dbReference>
<keyword evidence="2" id="KW-1185">Reference proteome</keyword>
<organism evidence="1 2">
    <name type="scientific">Thalassococcus halodurans</name>
    <dbReference type="NCBI Taxonomy" id="373675"/>
    <lineage>
        <taxon>Bacteria</taxon>
        <taxon>Pseudomonadati</taxon>
        <taxon>Pseudomonadota</taxon>
        <taxon>Alphaproteobacteria</taxon>
        <taxon>Rhodobacterales</taxon>
        <taxon>Roseobacteraceae</taxon>
        <taxon>Thalassococcus</taxon>
    </lineage>
</organism>
<dbReference type="GO" id="GO:0008704">
    <property type="term" value="F:5-carboxymethyl-2-hydroxymuconate delta-isomerase activity"/>
    <property type="evidence" value="ECO:0007669"/>
    <property type="project" value="InterPro"/>
</dbReference>
<dbReference type="OrthoDB" id="9814215at2"/>
<dbReference type="AlphaFoldDB" id="A0A1H6ATN9"/>
<keyword evidence="1" id="KW-0413">Isomerase</keyword>
<proteinExistence type="predicted"/>
<dbReference type="RefSeq" id="WP_103911444.1">
    <property type="nucleotide sequence ID" value="NZ_FNUZ01000005.1"/>
</dbReference>
<dbReference type="Pfam" id="PF02962">
    <property type="entry name" value="CHMI"/>
    <property type="match status" value="1"/>
</dbReference>
<accession>A0A1H6ATN9</accession>
<sequence length="129" mass="13884">MPHLSMEYSAGLEARCDMQTVARTAYQAMIDAGIFPMGGIRVRAYRADIAIVADDHPENDFLAMTLAVGAGRDTDTLKAAGDTIFAAVQGALADPLGTPHFALSLEIREIDPALSWKDTPIHARLSKKD</sequence>
<dbReference type="PANTHER" id="PTHR37950:SF1">
    <property type="entry name" value="4-HYDROXYPHENYLACETATE CATABOLISM PROTEIN"/>
    <property type="match status" value="1"/>
</dbReference>
<dbReference type="Gene3D" id="3.30.429.10">
    <property type="entry name" value="Macrophage Migration Inhibitory Factor"/>
    <property type="match status" value="1"/>
</dbReference>
<dbReference type="InterPro" id="IPR014347">
    <property type="entry name" value="Tautomerase/MIF_sf"/>
</dbReference>
<protein>
    <submittedName>
        <fullName evidence="1">5-carboxymethyl-2-hydroxymuconate isomerase</fullName>
    </submittedName>
</protein>
<dbReference type="InterPro" id="IPR004220">
    <property type="entry name" value="5-COMe_2-OHmuconate_Isoase"/>
</dbReference>
<evidence type="ECO:0000313" key="1">
    <source>
        <dbReference type="EMBL" id="SEG51762.1"/>
    </source>
</evidence>
<dbReference type="SUPFAM" id="SSF55331">
    <property type="entry name" value="Tautomerase/MIF"/>
    <property type="match status" value="1"/>
</dbReference>
<evidence type="ECO:0000313" key="2">
    <source>
        <dbReference type="Proteomes" id="UP000236752"/>
    </source>
</evidence>
<dbReference type="Proteomes" id="UP000236752">
    <property type="component" value="Unassembled WGS sequence"/>
</dbReference>
<reference evidence="1 2" key="1">
    <citation type="submission" date="2016-10" db="EMBL/GenBank/DDBJ databases">
        <authorList>
            <person name="de Groot N.N."/>
        </authorList>
    </citation>
    <scope>NUCLEOTIDE SEQUENCE [LARGE SCALE GENOMIC DNA]</scope>
    <source>
        <strain evidence="1 2">DSM 26915</strain>
    </source>
</reference>
<dbReference type="EMBL" id="FNUZ01000005">
    <property type="protein sequence ID" value="SEG51762.1"/>
    <property type="molecule type" value="Genomic_DNA"/>
</dbReference>
<gene>
    <name evidence="1" type="ORF">SAMN04488045_3153</name>
</gene>